<name>A0AAD2CHQ5_9STRA</name>
<evidence type="ECO:0000313" key="5">
    <source>
        <dbReference type="Proteomes" id="UP001295423"/>
    </source>
</evidence>
<protein>
    <submittedName>
        <fullName evidence="4">Uncharacterized protein</fullName>
    </submittedName>
</protein>
<evidence type="ECO:0000256" key="2">
    <source>
        <dbReference type="ARBA" id="ARBA00023078"/>
    </source>
</evidence>
<dbReference type="Pfam" id="PF05757">
    <property type="entry name" value="PsbQ"/>
    <property type="match status" value="1"/>
</dbReference>
<reference evidence="4" key="1">
    <citation type="submission" date="2023-08" db="EMBL/GenBank/DDBJ databases">
        <authorList>
            <person name="Audoor S."/>
            <person name="Bilcke G."/>
        </authorList>
    </citation>
    <scope>NUCLEOTIDE SEQUENCE</scope>
</reference>
<dbReference type="Gene3D" id="1.20.120.290">
    <property type="entry name" value="Oxygen-evolving enhancer protein 3 (PsbQ), four-helix up-down bundle"/>
    <property type="match status" value="1"/>
</dbReference>
<sequence>MIQQRTTLFAQVDEIMTDVCHPTRRHMILGGLAATLVATTSSLPAEAKYGTSTNMEMPNYIEYLIEKNEAGGNPEQALYKGADPTVLLKRLQEANKRLAEIPTLTEEKKWSQIQGLITGPLGTLGVTINQIATTDSPANVKDAAKKVKGDVIAIGQAAAKKSGPACTDASRLASRDLEQFVKLAFEL</sequence>
<dbReference type="GO" id="GO:0009523">
    <property type="term" value="C:photosystem II"/>
    <property type="evidence" value="ECO:0007669"/>
    <property type="project" value="InterPro"/>
</dbReference>
<organism evidence="4 5">
    <name type="scientific">Cylindrotheca closterium</name>
    <dbReference type="NCBI Taxonomy" id="2856"/>
    <lineage>
        <taxon>Eukaryota</taxon>
        <taxon>Sar</taxon>
        <taxon>Stramenopiles</taxon>
        <taxon>Ochrophyta</taxon>
        <taxon>Bacillariophyta</taxon>
        <taxon>Bacillariophyceae</taxon>
        <taxon>Bacillariophycidae</taxon>
        <taxon>Bacillariales</taxon>
        <taxon>Bacillariaceae</taxon>
        <taxon>Cylindrotheca</taxon>
    </lineage>
</organism>
<dbReference type="EMBL" id="CAKOGP040000002">
    <property type="protein sequence ID" value="CAJ1925593.1"/>
    <property type="molecule type" value="Genomic_DNA"/>
</dbReference>
<comment type="caution">
    <text evidence="4">The sequence shown here is derived from an EMBL/GenBank/DDBJ whole genome shotgun (WGS) entry which is preliminary data.</text>
</comment>
<comment type="subcellular location">
    <subcellularLocation>
        <location evidence="1">Membrane</location>
    </subcellularLocation>
</comment>
<proteinExistence type="predicted"/>
<dbReference type="GO" id="GO:0015979">
    <property type="term" value="P:photosynthesis"/>
    <property type="evidence" value="ECO:0007669"/>
    <property type="project" value="InterPro"/>
</dbReference>
<evidence type="ECO:0000313" key="4">
    <source>
        <dbReference type="EMBL" id="CAJ1925593.1"/>
    </source>
</evidence>
<evidence type="ECO:0000256" key="1">
    <source>
        <dbReference type="ARBA" id="ARBA00004370"/>
    </source>
</evidence>
<dbReference type="AlphaFoldDB" id="A0AAD2CHQ5"/>
<dbReference type="GO" id="GO:0019898">
    <property type="term" value="C:extrinsic component of membrane"/>
    <property type="evidence" value="ECO:0007669"/>
    <property type="project" value="InterPro"/>
</dbReference>
<dbReference type="InterPro" id="IPR008797">
    <property type="entry name" value="PSII_PsbQ"/>
</dbReference>
<keyword evidence="2" id="KW-0793">Thylakoid</keyword>
<dbReference type="SUPFAM" id="SSF101112">
    <property type="entry name" value="Oxygen-evolving enhancer protein 3"/>
    <property type="match status" value="1"/>
</dbReference>
<dbReference type="InterPro" id="IPR023222">
    <property type="entry name" value="PsbQ-like_dom_sf"/>
</dbReference>
<dbReference type="Proteomes" id="UP001295423">
    <property type="component" value="Unassembled WGS sequence"/>
</dbReference>
<accession>A0AAD2CHQ5</accession>
<keyword evidence="5" id="KW-1185">Reference proteome</keyword>
<dbReference type="GO" id="GO:0005509">
    <property type="term" value="F:calcium ion binding"/>
    <property type="evidence" value="ECO:0007669"/>
    <property type="project" value="InterPro"/>
</dbReference>
<gene>
    <name evidence="4" type="ORF">CYCCA115_LOCUS1155</name>
</gene>
<keyword evidence="3" id="KW-0472">Membrane</keyword>
<evidence type="ECO:0000256" key="3">
    <source>
        <dbReference type="ARBA" id="ARBA00023136"/>
    </source>
</evidence>